<name>A0A976N1D4_9VIRU</name>
<reference evidence="1" key="1">
    <citation type="submission" date="2022-02" db="EMBL/GenBank/DDBJ databases">
        <title>Towards deciphering the DNA virus diversity associated with rodent species in the families Cricetidae and Heteromyidae.</title>
        <authorList>
            <person name="Lund M."/>
            <person name="Larsen B.B."/>
            <person name="Gryseels S."/>
            <person name="Kraberger S."/>
            <person name="Rowsey D.M."/>
            <person name="Steger L."/>
            <person name="Yule K.M."/>
            <person name="Upham N.S."/>
            <person name="Worobey M."/>
            <person name="Van Doorslaer K."/>
            <person name="Varsani A."/>
        </authorList>
    </citation>
    <scope>NUCLEOTIDE SEQUENCE</scope>
    <source>
        <strain evidence="1">UA08Rod_5614</strain>
    </source>
</reference>
<protein>
    <submittedName>
        <fullName evidence="1">Uncharacterized protein</fullName>
    </submittedName>
</protein>
<sequence>MSILTVAPSKHKYLVCVHSVRLLTQFYPCIFKVFPTVRSMKDWLSSFPFAREYDYIKIY</sequence>
<dbReference type="EMBL" id="OM869540">
    <property type="protein sequence ID" value="UPW41076.1"/>
    <property type="molecule type" value="Genomic_DNA"/>
</dbReference>
<accession>A0A976N1D4</accession>
<organism evidence="1">
    <name type="scientific">Sigmofec virus UA08Rod_5614</name>
    <dbReference type="NCBI Taxonomy" id="2929431"/>
    <lineage>
        <taxon>Viruses</taxon>
        <taxon>Monodnaviria</taxon>
        <taxon>Sangervirae</taxon>
        <taxon>Phixviricota</taxon>
        <taxon>Malgrandaviricetes</taxon>
        <taxon>Petitvirales</taxon>
        <taxon>Microviridae</taxon>
    </lineage>
</organism>
<proteinExistence type="predicted"/>
<evidence type="ECO:0000313" key="1">
    <source>
        <dbReference type="EMBL" id="UPW41076.1"/>
    </source>
</evidence>